<feature type="compositionally biased region" description="Low complexity" evidence="1">
    <location>
        <begin position="64"/>
        <end position="98"/>
    </location>
</feature>
<feature type="compositionally biased region" description="Pro residues" evidence="1">
    <location>
        <begin position="141"/>
        <end position="155"/>
    </location>
</feature>
<keyword evidence="3" id="KW-1185">Reference proteome</keyword>
<reference evidence="2" key="1">
    <citation type="submission" date="2023-07" db="EMBL/GenBank/DDBJ databases">
        <title>draft genome sequence of fig (Ficus carica).</title>
        <authorList>
            <person name="Takahashi T."/>
            <person name="Nishimura K."/>
        </authorList>
    </citation>
    <scope>NUCLEOTIDE SEQUENCE</scope>
</reference>
<evidence type="ECO:0000313" key="3">
    <source>
        <dbReference type="Proteomes" id="UP001187192"/>
    </source>
</evidence>
<organism evidence="2 3">
    <name type="scientific">Ficus carica</name>
    <name type="common">Common fig</name>
    <dbReference type="NCBI Taxonomy" id="3494"/>
    <lineage>
        <taxon>Eukaryota</taxon>
        <taxon>Viridiplantae</taxon>
        <taxon>Streptophyta</taxon>
        <taxon>Embryophyta</taxon>
        <taxon>Tracheophyta</taxon>
        <taxon>Spermatophyta</taxon>
        <taxon>Magnoliopsida</taxon>
        <taxon>eudicotyledons</taxon>
        <taxon>Gunneridae</taxon>
        <taxon>Pentapetalae</taxon>
        <taxon>rosids</taxon>
        <taxon>fabids</taxon>
        <taxon>Rosales</taxon>
        <taxon>Moraceae</taxon>
        <taxon>Ficeae</taxon>
        <taxon>Ficus</taxon>
    </lineage>
</organism>
<dbReference type="AlphaFoldDB" id="A0AA87ZTV6"/>
<proteinExistence type="predicted"/>
<name>A0AA87ZTV6_FICCA</name>
<gene>
    <name evidence="2" type="ORF">TIFTF001_009149</name>
</gene>
<feature type="compositionally biased region" description="Basic and acidic residues" evidence="1">
    <location>
        <begin position="158"/>
        <end position="173"/>
    </location>
</feature>
<accession>A0AA87ZTV6</accession>
<dbReference type="Proteomes" id="UP001187192">
    <property type="component" value="Unassembled WGS sequence"/>
</dbReference>
<feature type="region of interest" description="Disordered" evidence="1">
    <location>
        <begin position="141"/>
        <end position="176"/>
    </location>
</feature>
<evidence type="ECO:0000313" key="2">
    <source>
        <dbReference type="EMBL" id="GMN39922.1"/>
    </source>
</evidence>
<evidence type="ECO:0000256" key="1">
    <source>
        <dbReference type="SAM" id="MobiDB-lite"/>
    </source>
</evidence>
<feature type="region of interest" description="Disordered" evidence="1">
    <location>
        <begin position="56"/>
        <end position="113"/>
    </location>
</feature>
<dbReference type="EMBL" id="BTGU01000010">
    <property type="protein sequence ID" value="GMN39922.1"/>
    <property type="molecule type" value="Genomic_DNA"/>
</dbReference>
<sequence length="360" mass="39021">MVGATFRRRPWATDLAQIWKKNLTWQGRWRTPARRDPSPSLGTPKFCYGAARSILSSGENPSPSTASRASHPHRSASSEIAVAVRPPSVAARRSPSVVNPLHTSPTFASPRREPSRLLVSLGQWVANCHWFPCCPSAPPDFSLPPRPSPPLPSPSSGPRRDCEDTRRQTELRNRASSGVLGELGLVDSDDLENGAAAQHLGHSDLDREWVLLGVCYGAAPSRKPIGAEQREQVGRGGLGGCFRRGWGGERKRLEREWRVGVRGNGEIGVENLVEESGVGEARWVAEGERGGRGFDEIAGIIIAIIAMAIATRDRSRISSAATTRNLSVAVVEIATVFGAPNFFRCHRLTPSAGVVPRRSE</sequence>
<protein>
    <submittedName>
        <fullName evidence="2">Uncharacterized protein</fullName>
    </submittedName>
</protein>
<comment type="caution">
    <text evidence="2">The sequence shown here is derived from an EMBL/GenBank/DDBJ whole genome shotgun (WGS) entry which is preliminary data.</text>
</comment>